<reference evidence="1 2" key="1">
    <citation type="submission" date="2020-08" db="EMBL/GenBank/DDBJ databases">
        <title>Genomic Encyclopedia of Type Strains, Phase IV (KMG-IV): sequencing the most valuable type-strain genomes for metagenomic binning, comparative biology and taxonomic classification.</title>
        <authorList>
            <person name="Goeker M."/>
        </authorList>
    </citation>
    <scope>NUCLEOTIDE SEQUENCE [LARGE SCALE GENOMIC DNA]</scope>
    <source>
        <strain evidence="1 2">DSM 26438</strain>
    </source>
</reference>
<evidence type="ECO:0000313" key="2">
    <source>
        <dbReference type="Proteomes" id="UP000565286"/>
    </source>
</evidence>
<sequence>MGTITAELYVHPKLKCFRARVGSVSNTGHHITEDSGRFTVKSIITKDAWLCRDNTRADAEDEIAREWADLVSRHTPQTSREHEQSDFEATSIEQRVALSQLRNHLADVALRPLLKPGDRIRATKAECCAHEANFTYSHFYGGWIISNGGASIAPGSVYSINGKVFRV</sequence>
<name>A0A7W6CET8_9HYPH</name>
<organism evidence="1 2">
    <name type="scientific">Rhizobium skierniewicense</name>
    <dbReference type="NCBI Taxonomy" id="984260"/>
    <lineage>
        <taxon>Bacteria</taxon>
        <taxon>Pseudomonadati</taxon>
        <taxon>Pseudomonadota</taxon>
        <taxon>Alphaproteobacteria</taxon>
        <taxon>Hyphomicrobiales</taxon>
        <taxon>Rhizobiaceae</taxon>
        <taxon>Rhizobium/Agrobacterium group</taxon>
        <taxon>Rhizobium</taxon>
    </lineage>
</organism>
<accession>A0A7W6CET8</accession>
<dbReference type="RefSeq" id="WP_183895659.1">
    <property type="nucleotide sequence ID" value="NZ_JACIDV010000004.1"/>
</dbReference>
<comment type="caution">
    <text evidence="1">The sequence shown here is derived from an EMBL/GenBank/DDBJ whole genome shotgun (WGS) entry which is preliminary data.</text>
</comment>
<dbReference type="AlphaFoldDB" id="A0A7W6CET8"/>
<dbReference type="Proteomes" id="UP000565286">
    <property type="component" value="Unassembled WGS sequence"/>
</dbReference>
<protein>
    <submittedName>
        <fullName evidence="1">Uncharacterized protein</fullName>
    </submittedName>
</protein>
<proteinExistence type="predicted"/>
<evidence type="ECO:0000313" key="1">
    <source>
        <dbReference type="EMBL" id="MBB3945901.1"/>
    </source>
</evidence>
<gene>
    <name evidence="1" type="ORF">GGQ73_001836</name>
</gene>
<dbReference type="EMBL" id="JACIDV010000004">
    <property type="protein sequence ID" value="MBB3945901.1"/>
    <property type="molecule type" value="Genomic_DNA"/>
</dbReference>
<keyword evidence="2" id="KW-1185">Reference proteome</keyword>